<keyword evidence="6" id="KW-1185">Reference proteome</keyword>
<dbReference type="InterPro" id="IPR004682">
    <property type="entry name" value="TRAP_DctP"/>
</dbReference>
<comment type="subcellular location">
    <subcellularLocation>
        <location evidence="1">Cell envelope</location>
    </subcellularLocation>
</comment>
<evidence type="ECO:0000256" key="1">
    <source>
        <dbReference type="ARBA" id="ARBA00004196"/>
    </source>
</evidence>
<dbReference type="PANTHER" id="PTHR33376">
    <property type="match status" value="1"/>
</dbReference>
<dbReference type="OrthoDB" id="9815946at2"/>
<dbReference type="CDD" id="cd13603">
    <property type="entry name" value="PBP2_TRAP_Siap_TeaA_like"/>
    <property type="match status" value="1"/>
</dbReference>
<evidence type="ECO:0000256" key="3">
    <source>
        <dbReference type="ARBA" id="ARBA00022448"/>
    </source>
</evidence>
<evidence type="ECO:0000313" key="6">
    <source>
        <dbReference type="Proteomes" id="UP000295244"/>
    </source>
</evidence>
<gene>
    <name evidence="5" type="ORF">E0L93_15005</name>
</gene>
<dbReference type="GO" id="GO:0055085">
    <property type="term" value="P:transmembrane transport"/>
    <property type="evidence" value="ECO:0007669"/>
    <property type="project" value="InterPro"/>
</dbReference>
<dbReference type="AlphaFoldDB" id="A0A4V2NVG8"/>
<accession>A0A4V2NVG8</accession>
<comment type="caution">
    <text evidence="5">The sequence shown here is derived from an EMBL/GenBank/DDBJ whole genome shotgun (WGS) entry which is preliminary data.</text>
</comment>
<keyword evidence="3" id="KW-0813">Transport</keyword>
<name>A0A4V2NVG8_9ACTN</name>
<proteinExistence type="inferred from homology"/>
<dbReference type="InterPro" id="IPR018389">
    <property type="entry name" value="DctP_fam"/>
</dbReference>
<keyword evidence="4" id="KW-0732">Signal</keyword>
<comment type="similarity">
    <text evidence="2">Belongs to the bacterial solute-binding protein 7 family.</text>
</comment>
<evidence type="ECO:0000313" key="5">
    <source>
        <dbReference type="EMBL" id="TCJ13476.1"/>
    </source>
</evidence>
<dbReference type="RefSeq" id="WP_132692896.1">
    <property type="nucleotide sequence ID" value="NZ_SKBU01000040.1"/>
</dbReference>
<organism evidence="5 6">
    <name type="scientific">Rubrobacter taiwanensis</name>
    <dbReference type="NCBI Taxonomy" id="185139"/>
    <lineage>
        <taxon>Bacteria</taxon>
        <taxon>Bacillati</taxon>
        <taxon>Actinomycetota</taxon>
        <taxon>Rubrobacteria</taxon>
        <taxon>Rubrobacterales</taxon>
        <taxon>Rubrobacteraceae</taxon>
        <taxon>Rubrobacter</taxon>
    </lineage>
</organism>
<dbReference type="PANTHER" id="PTHR33376:SF4">
    <property type="entry name" value="SIALIC ACID-BINDING PERIPLASMIC PROTEIN SIAP"/>
    <property type="match status" value="1"/>
</dbReference>
<evidence type="ECO:0000256" key="4">
    <source>
        <dbReference type="ARBA" id="ARBA00022729"/>
    </source>
</evidence>
<dbReference type="EMBL" id="SKBU01000040">
    <property type="protein sequence ID" value="TCJ13476.1"/>
    <property type="molecule type" value="Genomic_DNA"/>
</dbReference>
<dbReference type="Pfam" id="PF03480">
    <property type="entry name" value="DctP"/>
    <property type="match status" value="1"/>
</dbReference>
<dbReference type="GO" id="GO:0030288">
    <property type="term" value="C:outer membrane-bounded periplasmic space"/>
    <property type="evidence" value="ECO:0007669"/>
    <property type="project" value="InterPro"/>
</dbReference>
<dbReference type="Gene3D" id="3.40.190.170">
    <property type="entry name" value="Bacterial extracellular solute-binding protein, family 7"/>
    <property type="match status" value="1"/>
</dbReference>
<dbReference type="NCBIfam" id="NF037995">
    <property type="entry name" value="TRAP_S1"/>
    <property type="match status" value="1"/>
</dbReference>
<protein>
    <submittedName>
        <fullName evidence="5">TRAP transporter substrate-binding protein</fullName>
    </submittedName>
</protein>
<dbReference type="Proteomes" id="UP000295244">
    <property type="component" value="Unassembled WGS sequence"/>
</dbReference>
<dbReference type="NCBIfam" id="TIGR00787">
    <property type="entry name" value="dctP"/>
    <property type="match status" value="1"/>
</dbReference>
<sequence>MYRFMVRAASKGWRFWSPLRLAGLVLVTAGLFVFAGCGGVIGAGGEGETIEMDLATVYDAEAPQSMGADRFAELVGEKSGGQIVVNFFPGGALGTETDNFNAVSAGELDMVLGGGLGIDMFASEFYFFQSPYMMVDMDHVNAFLESELHDQMVEKMAENNVQLLGHIARGARNTTSNQPFTTPEEMAGVSFRLPEIPTWISVWEGIGVDATPVALPELYSALQTGVVDASEGPYEQMATFSLHEVQDYVINTEHIYEVTQLWIDKSLYDSLTDEQRQWIDEAAEEAVAYANEEAERMEEEFLQQLIDGGMEVIEPDREAFIEAARPVLERLFETQFTVTTYDEVMQLAEGN</sequence>
<dbReference type="InterPro" id="IPR038404">
    <property type="entry name" value="TRAP_DctP_sf"/>
</dbReference>
<evidence type="ECO:0000256" key="2">
    <source>
        <dbReference type="ARBA" id="ARBA00009023"/>
    </source>
</evidence>
<reference evidence="5 6" key="1">
    <citation type="submission" date="2019-03" db="EMBL/GenBank/DDBJ databases">
        <title>Whole genome sequence of a novel Rubrobacter taiwanensis strain, isolated from Yellowstone National Park.</title>
        <authorList>
            <person name="Freed S."/>
            <person name="Ramaley R.F."/>
            <person name="Kyndt J.A."/>
        </authorList>
    </citation>
    <scope>NUCLEOTIDE SEQUENCE [LARGE SCALE GENOMIC DNA]</scope>
    <source>
        <strain evidence="5 6">Yellowstone</strain>
    </source>
</reference>